<reference evidence="1" key="1">
    <citation type="submission" date="2020-12" db="EMBL/GenBank/DDBJ databases">
        <title>Enhanced detection system for hospital associated transmission using whole genome sequencing surveillance.</title>
        <authorList>
            <person name="Harrison L.H."/>
            <person name="Van Tyne D."/>
            <person name="Marsh J.W."/>
            <person name="Griffith M.P."/>
            <person name="Snyder D.J."/>
            <person name="Cooper V.S."/>
            <person name="Mustapha M."/>
        </authorList>
    </citation>
    <scope>NUCLEOTIDE SEQUENCE</scope>
    <source>
        <strain evidence="1">PSB00042</strain>
    </source>
</reference>
<proteinExistence type="predicted"/>
<protein>
    <submittedName>
        <fullName evidence="1">Uncharacterized protein</fullName>
    </submittedName>
</protein>
<name>A0A8I1EBU9_PSEPU</name>
<sequence length="150" mass="16655">MSESKVAPKLPKQLMAKGGNDCEGICFRCGKPVAVNKASVLEQDGRIAEWHDFGMPEDVSDGPALFGNDCAAAMRKRARFDLGTLTTRCSDPDEPKIVYLARMRRHIEAYIADLKDPSKPSPLSADLREGSIKHYAFMLTVIDYQLTNHK</sequence>
<accession>A0A8I1EBU9</accession>
<organism evidence="1 2">
    <name type="scientific">Pseudomonas putida</name>
    <name type="common">Arthrobacter siderocapsulatus</name>
    <dbReference type="NCBI Taxonomy" id="303"/>
    <lineage>
        <taxon>Bacteria</taxon>
        <taxon>Pseudomonadati</taxon>
        <taxon>Pseudomonadota</taxon>
        <taxon>Gammaproteobacteria</taxon>
        <taxon>Pseudomonadales</taxon>
        <taxon>Pseudomonadaceae</taxon>
        <taxon>Pseudomonas</taxon>
    </lineage>
</organism>
<dbReference type="Proteomes" id="UP000637061">
    <property type="component" value="Unassembled WGS sequence"/>
</dbReference>
<comment type="caution">
    <text evidence="1">The sequence shown here is derived from an EMBL/GenBank/DDBJ whole genome shotgun (WGS) entry which is preliminary data.</text>
</comment>
<dbReference type="RefSeq" id="WP_198746037.1">
    <property type="nucleotide sequence ID" value="NZ_JAEHTE010000001.1"/>
</dbReference>
<gene>
    <name evidence="1" type="ORF">JEU22_00625</name>
</gene>
<evidence type="ECO:0000313" key="2">
    <source>
        <dbReference type="Proteomes" id="UP000637061"/>
    </source>
</evidence>
<dbReference type="EMBL" id="JAEHTE010000001">
    <property type="protein sequence ID" value="MBI6882418.1"/>
    <property type="molecule type" value="Genomic_DNA"/>
</dbReference>
<evidence type="ECO:0000313" key="1">
    <source>
        <dbReference type="EMBL" id="MBI6882418.1"/>
    </source>
</evidence>
<dbReference type="AlphaFoldDB" id="A0A8I1EBU9"/>